<dbReference type="InterPro" id="IPR011009">
    <property type="entry name" value="Kinase-like_dom_sf"/>
</dbReference>
<keyword evidence="5 8" id="KW-0418">Kinase</keyword>
<dbReference type="EMBL" id="VCKW01000489">
    <property type="protein sequence ID" value="TMQ83993.1"/>
    <property type="molecule type" value="Genomic_DNA"/>
</dbReference>
<keyword evidence="6" id="KW-0067">ATP-binding</keyword>
<protein>
    <recommendedName>
        <fullName evidence="1">non-specific serine/threonine protein kinase</fullName>
        <ecNumber evidence="1">2.7.11.1</ecNumber>
    </recommendedName>
</protein>
<evidence type="ECO:0000256" key="1">
    <source>
        <dbReference type="ARBA" id="ARBA00012513"/>
    </source>
</evidence>
<dbReference type="InterPro" id="IPR000719">
    <property type="entry name" value="Prot_kinase_dom"/>
</dbReference>
<accession>A0A5C4IYA2</accession>
<evidence type="ECO:0000256" key="3">
    <source>
        <dbReference type="ARBA" id="ARBA00022679"/>
    </source>
</evidence>
<dbReference type="Gene3D" id="3.30.200.20">
    <property type="entry name" value="Phosphorylase Kinase, domain 1"/>
    <property type="match status" value="1"/>
</dbReference>
<dbReference type="PROSITE" id="PS00109">
    <property type="entry name" value="PROTEIN_KINASE_TYR"/>
    <property type="match status" value="1"/>
</dbReference>
<dbReference type="PANTHER" id="PTHR43289:SF6">
    <property type="entry name" value="SERINE_THREONINE-PROTEIN KINASE NEKL-3"/>
    <property type="match status" value="1"/>
</dbReference>
<dbReference type="GO" id="GO:0005524">
    <property type="term" value="F:ATP binding"/>
    <property type="evidence" value="ECO:0007669"/>
    <property type="project" value="UniProtKB-KW"/>
</dbReference>
<evidence type="ECO:0000256" key="2">
    <source>
        <dbReference type="ARBA" id="ARBA00022527"/>
    </source>
</evidence>
<evidence type="ECO:0000313" key="8">
    <source>
        <dbReference type="EMBL" id="TMQ83993.1"/>
    </source>
</evidence>
<feature type="non-terminal residue" evidence="8">
    <location>
        <position position="128"/>
    </location>
</feature>
<comment type="caution">
    <text evidence="8">The sequence shown here is derived from an EMBL/GenBank/DDBJ whole genome shotgun (WGS) entry which is preliminary data.</text>
</comment>
<dbReference type="PROSITE" id="PS50011">
    <property type="entry name" value="PROTEIN_KINASE_DOM"/>
    <property type="match status" value="1"/>
</dbReference>
<evidence type="ECO:0000256" key="4">
    <source>
        <dbReference type="ARBA" id="ARBA00022741"/>
    </source>
</evidence>
<dbReference type="EC" id="2.7.11.1" evidence="1"/>
<keyword evidence="4" id="KW-0547">Nucleotide-binding</keyword>
<sequence>MGRVWEAVDGVLRRRVAVKEVLPPEGLEPQERRRLMARAVREARAAALLEHESIVVVHDVLVDGDRPWIVMELVEGVTLREAAPLPPAEAARVGAAVLGALRAAHAAGVLHRDVTPGNVMLGPGPAGG</sequence>
<keyword evidence="9" id="KW-1185">Reference proteome</keyword>
<organism evidence="8 9">
    <name type="scientific">Actinomadura soli</name>
    <dbReference type="NCBI Taxonomy" id="2508997"/>
    <lineage>
        <taxon>Bacteria</taxon>
        <taxon>Bacillati</taxon>
        <taxon>Actinomycetota</taxon>
        <taxon>Actinomycetes</taxon>
        <taxon>Streptosporangiales</taxon>
        <taxon>Thermomonosporaceae</taxon>
        <taxon>Actinomadura</taxon>
    </lineage>
</organism>
<keyword evidence="2 8" id="KW-0723">Serine/threonine-protein kinase</keyword>
<feature type="domain" description="Protein kinase" evidence="7">
    <location>
        <begin position="1"/>
        <end position="128"/>
    </location>
</feature>
<gene>
    <name evidence="8" type="ORF">ETD83_41055</name>
</gene>
<reference evidence="8 9" key="1">
    <citation type="submission" date="2019-05" db="EMBL/GenBank/DDBJ databases">
        <title>Draft genome sequence of Actinomadura sp. 14C53.</title>
        <authorList>
            <person name="Saricaoglu S."/>
            <person name="Isik K."/>
        </authorList>
    </citation>
    <scope>NUCLEOTIDE SEQUENCE [LARGE SCALE GENOMIC DNA]</scope>
    <source>
        <strain evidence="8 9">14C53</strain>
    </source>
</reference>
<dbReference type="Proteomes" id="UP000309174">
    <property type="component" value="Unassembled WGS sequence"/>
</dbReference>
<dbReference type="GO" id="GO:0004674">
    <property type="term" value="F:protein serine/threonine kinase activity"/>
    <property type="evidence" value="ECO:0007669"/>
    <property type="project" value="UniProtKB-KW"/>
</dbReference>
<evidence type="ECO:0000313" key="9">
    <source>
        <dbReference type="Proteomes" id="UP000309174"/>
    </source>
</evidence>
<dbReference type="Pfam" id="PF00069">
    <property type="entry name" value="Pkinase"/>
    <property type="match status" value="1"/>
</dbReference>
<evidence type="ECO:0000256" key="6">
    <source>
        <dbReference type="ARBA" id="ARBA00022840"/>
    </source>
</evidence>
<evidence type="ECO:0000256" key="5">
    <source>
        <dbReference type="ARBA" id="ARBA00022777"/>
    </source>
</evidence>
<dbReference type="AlphaFoldDB" id="A0A5C4IYA2"/>
<dbReference type="SUPFAM" id="SSF56112">
    <property type="entry name" value="Protein kinase-like (PK-like)"/>
    <property type="match status" value="1"/>
</dbReference>
<evidence type="ECO:0000259" key="7">
    <source>
        <dbReference type="PROSITE" id="PS50011"/>
    </source>
</evidence>
<dbReference type="Gene3D" id="1.10.510.10">
    <property type="entry name" value="Transferase(Phosphotransferase) domain 1"/>
    <property type="match status" value="1"/>
</dbReference>
<keyword evidence="3" id="KW-0808">Transferase</keyword>
<name>A0A5C4IYA2_9ACTN</name>
<proteinExistence type="predicted"/>
<dbReference type="InterPro" id="IPR008266">
    <property type="entry name" value="Tyr_kinase_AS"/>
</dbReference>
<dbReference type="PANTHER" id="PTHR43289">
    <property type="entry name" value="MITOGEN-ACTIVATED PROTEIN KINASE KINASE KINASE 20-RELATED"/>
    <property type="match status" value="1"/>
</dbReference>